<organism evidence="4">
    <name type="scientific">marine sediment metagenome</name>
    <dbReference type="NCBI Taxonomy" id="412755"/>
    <lineage>
        <taxon>unclassified sequences</taxon>
        <taxon>metagenomes</taxon>
        <taxon>ecological metagenomes</taxon>
    </lineage>
</organism>
<dbReference type="Pfam" id="PF01765">
    <property type="entry name" value="RRF"/>
    <property type="match status" value="1"/>
</dbReference>
<dbReference type="InterPro" id="IPR023584">
    <property type="entry name" value="Ribosome_recyc_fac_dom"/>
</dbReference>
<name>X0USS4_9ZZZZ</name>
<dbReference type="SUPFAM" id="SSF55194">
    <property type="entry name" value="Ribosome recycling factor, RRF"/>
    <property type="match status" value="1"/>
</dbReference>
<sequence length="123" mass="13622">MANAIKRGEKQMPVNKLISENQEKMSKAVEFLHDELKSLRTGLASAGLVENIKADYYGTPTPLKAMAALSVPQVDTIVIKPFDPASIREIEKAIRNSDLSIAPIIEGKLIRLSIPPLSEERRR</sequence>
<dbReference type="PANTHER" id="PTHR20982:SF3">
    <property type="entry name" value="MITOCHONDRIAL RIBOSOME RECYCLING FACTOR PSEUDO 1"/>
    <property type="match status" value="1"/>
</dbReference>
<feature type="non-terminal residue" evidence="4">
    <location>
        <position position="123"/>
    </location>
</feature>
<keyword evidence="2" id="KW-0648">Protein biosynthesis</keyword>
<dbReference type="EMBL" id="BARS01020575">
    <property type="protein sequence ID" value="GAG08899.1"/>
    <property type="molecule type" value="Genomic_DNA"/>
</dbReference>
<dbReference type="InterPro" id="IPR002661">
    <property type="entry name" value="Ribosome_recyc_fac"/>
</dbReference>
<dbReference type="FunFam" id="3.30.1360.40:FF:000001">
    <property type="entry name" value="Ribosome-recycling factor"/>
    <property type="match status" value="1"/>
</dbReference>
<dbReference type="GO" id="GO:0043023">
    <property type="term" value="F:ribosomal large subunit binding"/>
    <property type="evidence" value="ECO:0007669"/>
    <property type="project" value="TreeGrafter"/>
</dbReference>
<accession>X0USS4</accession>
<reference evidence="4" key="1">
    <citation type="journal article" date="2014" name="Front. Microbiol.">
        <title>High frequency of phylogenetically diverse reductive dehalogenase-homologous genes in deep subseafloor sedimentary metagenomes.</title>
        <authorList>
            <person name="Kawai M."/>
            <person name="Futagami T."/>
            <person name="Toyoda A."/>
            <person name="Takaki Y."/>
            <person name="Nishi S."/>
            <person name="Hori S."/>
            <person name="Arai W."/>
            <person name="Tsubouchi T."/>
            <person name="Morono Y."/>
            <person name="Uchiyama I."/>
            <person name="Ito T."/>
            <person name="Fujiyama A."/>
            <person name="Inagaki F."/>
            <person name="Takami H."/>
        </authorList>
    </citation>
    <scope>NUCLEOTIDE SEQUENCE</scope>
    <source>
        <strain evidence="4">Expedition CK06-06</strain>
    </source>
</reference>
<comment type="similarity">
    <text evidence="1">Belongs to the RRF family.</text>
</comment>
<comment type="caution">
    <text evidence="4">The sequence shown here is derived from an EMBL/GenBank/DDBJ whole genome shotgun (WGS) entry which is preliminary data.</text>
</comment>
<evidence type="ECO:0000256" key="2">
    <source>
        <dbReference type="ARBA" id="ARBA00022917"/>
    </source>
</evidence>
<evidence type="ECO:0000259" key="3">
    <source>
        <dbReference type="Pfam" id="PF01765"/>
    </source>
</evidence>
<dbReference type="InterPro" id="IPR036191">
    <property type="entry name" value="RRF_sf"/>
</dbReference>
<dbReference type="GO" id="GO:0006412">
    <property type="term" value="P:translation"/>
    <property type="evidence" value="ECO:0007669"/>
    <property type="project" value="UniProtKB-KW"/>
</dbReference>
<dbReference type="AlphaFoldDB" id="X0USS4"/>
<dbReference type="Gene3D" id="3.30.1360.40">
    <property type="match status" value="1"/>
</dbReference>
<dbReference type="Gene3D" id="1.10.132.20">
    <property type="entry name" value="Ribosome-recycling factor"/>
    <property type="match status" value="1"/>
</dbReference>
<dbReference type="PANTHER" id="PTHR20982">
    <property type="entry name" value="RIBOSOME RECYCLING FACTOR"/>
    <property type="match status" value="1"/>
</dbReference>
<feature type="domain" description="Ribosome recycling factor" evidence="3">
    <location>
        <begin position="33"/>
        <end position="123"/>
    </location>
</feature>
<evidence type="ECO:0000313" key="4">
    <source>
        <dbReference type="EMBL" id="GAG08899.1"/>
    </source>
</evidence>
<protein>
    <recommendedName>
        <fullName evidence="3">Ribosome recycling factor domain-containing protein</fullName>
    </recommendedName>
</protein>
<proteinExistence type="inferred from homology"/>
<gene>
    <name evidence="4" type="ORF">S01H1_33159</name>
</gene>
<evidence type="ECO:0000256" key="1">
    <source>
        <dbReference type="ARBA" id="ARBA00005912"/>
    </source>
</evidence>